<proteinExistence type="predicted"/>
<dbReference type="Proteomes" id="UP001253848">
    <property type="component" value="Unassembled WGS sequence"/>
</dbReference>
<dbReference type="Pfam" id="PF05742">
    <property type="entry name" value="TANGO2"/>
    <property type="match status" value="1"/>
</dbReference>
<organism evidence="1 2">
    <name type="scientific">Autumnicola psychrophila</name>
    <dbReference type="NCBI Taxonomy" id="3075592"/>
    <lineage>
        <taxon>Bacteria</taxon>
        <taxon>Pseudomonadati</taxon>
        <taxon>Bacteroidota</taxon>
        <taxon>Flavobacteriia</taxon>
        <taxon>Flavobacteriales</taxon>
        <taxon>Flavobacteriaceae</taxon>
        <taxon>Autumnicola</taxon>
    </lineage>
</organism>
<evidence type="ECO:0000313" key="2">
    <source>
        <dbReference type="Proteomes" id="UP001253848"/>
    </source>
</evidence>
<accession>A0ABU3DMK4</accession>
<name>A0ABU3DMK4_9FLAO</name>
<dbReference type="PANTHER" id="PTHR17985:SF8">
    <property type="entry name" value="TRANSPORT AND GOLGI ORGANIZATION PROTEIN 2 HOMOLOG"/>
    <property type="match status" value="1"/>
</dbReference>
<comment type="caution">
    <text evidence="1">The sequence shown here is derived from an EMBL/GenBank/DDBJ whole genome shotgun (WGS) entry which is preliminary data.</text>
</comment>
<sequence>MCTVTLVANPEITSGFILTSNRDEVVKRETLAPDWEIYEDVKLFFPKDAVAGGTWIGLSERKRSVCLINGGFRTHIRKESYRKSRGVVVKDFLAAEDVESTIKNNNFEGIEPFTMIITDWNEKLKFLEFVWDGNHKHFRDLPLTAHIWSSSPLYSEEMKALRQQWFSKIQDNGDLSAEKLLKWHHTAGIGDKNVDLIMDRGFLKTQSITQVEIAILRHASGTKI</sequence>
<protein>
    <submittedName>
        <fullName evidence="1">NRDE family protein</fullName>
    </submittedName>
</protein>
<dbReference type="PANTHER" id="PTHR17985">
    <property type="entry name" value="SER/THR-RICH PROTEIN T10 IN DGCR REGION"/>
    <property type="match status" value="1"/>
</dbReference>
<gene>
    <name evidence="1" type="ORF">RM541_01050</name>
</gene>
<dbReference type="EMBL" id="JAVRHN010000001">
    <property type="protein sequence ID" value="MDT0684932.1"/>
    <property type="molecule type" value="Genomic_DNA"/>
</dbReference>
<dbReference type="InterPro" id="IPR008551">
    <property type="entry name" value="TANGO2"/>
</dbReference>
<keyword evidence="2" id="KW-1185">Reference proteome</keyword>
<reference evidence="1 2" key="1">
    <citation type="submission" date="2023-09" db="EMBL/GenBank/DDBJ databases">
        <authorList>
            <person name="Rey-Velasco X."/>
        </authorList>
    </citation>
    <scope>NUCLEOTIDE SEQUENCE [LARGE SCALE GENOMIC DNA]</scope>
    <source>
        <strain evidence="1 2">F225</strain>
    </source>
</reference>
<evidence type="ECO:0000313" key="1">
    <source>
        <dbReference type="EMBL" id="MDT0684932.1"/>
    </source>
</evidence>
<dbReference type="RefSeq" id="WP_311498374.1">
    <property type="nucleotide sequence ID" value="NZ_JAVRHN010000001.1"/>
</dbReference>